<keyword evidence="3" id="KW-1185">Reference proteome</keyword>
<keyword evidence="1" id="KW-0732">Signal</keyword>
<dbReference type="RefSeq" id="WP_201102191.1">
    <property type="nucleotide sequence ID" value="NZ_CP067977.1"/>
</dbReference>
<evidence type="ECO:0000313" key="3">
    <source>
        <dbReference type="Proteomes" id="UP000595448"/>
    </source>
</evidence>
<dbReference type="Proteomes" id="UP000595448">
    <property type="component" value="Chromosome"/>
</dbReference>
<organism evidence="2 3">
    <name type="scientific">Brevundimonas vitisensis</name>
    <dbReference type="NCBI Taxonomy" id="2800818"/>
    <lineage>
        <taxon>Bacteria</taxon>
        <taxon>Pseudomonadati</taxon>
        <taxon>Pseudomonadota</taxon>
        <taxon>Alphaproteobacteria</taxon>
        <taxon>Caulobacterales</taxon>
        <taxon>Caulobacteraceae</taxon>
        <taxon>Brevundimonas</taxon>
    </lineage>
</organism>
<feature type="signal peptide" evidence="1">
    <location>
        <begin position="1"/>
        <end position="20"/>
    </location>
</feature>
<evidence type="ECO:0008006" key="4">
    <source>
        <dbReference type="Google" id="ProtNLM"/>
    </source>
</evidence>
<name>A0ABX7BK88_9CAUL</name>
<accession>A0ABX7BK88</accession>
<gene>
    <name evidence="2" type="ORF">JIP62_10795</name>
</gene>
<dbReference type="EMBL" id="CP067977">
    <property type="protein sequence ID" value="QQQ17815.1"/>
    <property type="molecule type" value="Genomic_DNA"/>
</dbReference>
<evidence type="ECO:0000313" key="2">
    <source>
        <dbReference type="EMBL" id="QQQ17815.1"/>
    </source>
</evidence>
<feature type="chain" id="PRO_5046601816" description="DUF3828 domain-containing protein" evidence="1">
    <location>
        <begin position="21"/>
        <end position="147"/>
    </location>
</feature>
<reference evidence="2 3" key="1">
    <citation type="submission" date="2021-01" db="EMBL/GenBank/DDBJ databases">
        <title>Brevundimonas vitis sp. nov., an bacterium isolated from grape (Vitis vinifera).</title>
        <authorList>
            <person name="Jiang L."/>
            <person name="Lee J."/>
        </authorList>
    </citation>
    <scope>NUCLEOTIDE SEQUENCE [LARGE SCALE GENOMIC DNA]</scope>
    <source>
        <strain evidence="2 3">GRTSA-9</strain>
    </source>
</reference>
<sequence>MFRLIAVVVALISLASPALAQDDPTPPMSAQAIAETRPLTDRFFTALQAGEVSRAYTDLFAGTLAEGKTLELQTLISQSTFILQTYGPITGWTLARTDCITPTFCRVIFQINTENGPIMVLMSLYRRSSGWVTTNILITDIATDLFD</sequence>
<evidence type="ECO:0000256" key="1">
    <source>
        <dbReference type="SAM" id="SignalP"/>
    </source>
</evidence>
<protein>
    <recommendedName>
        <fullName evidence="4">DUF3828 domain-containing protein</fullName>
    </recommendedName>
</protein>
<proteinExistence type="predicted"/>